<dbReference type="HOGENOM" id="CLU_3396882_0_0_7"/>
<dbReference type="EMBL" id="AM260522">
    <property type="protein sequence ID" value="CAJ99712.1"/>
    <property type="molecule type" value="Genomic_DNA"/>
</dbReference>
<gene>
    <name evidence="1" type="primary">fragment 3</name>
    <name evidence="1" type="ordered locus">Hac_0936</name>
</gene>
<proteinExistence type="predicted"/>
<evidence type="ECO:0000313" key="2">
    <source>
        <dbReference type="Proteomes" id="UP000000775"/>
    </source>
</evidence>
<organism evidence="1 2">
    <name type="scientific">Helicobacter acinonychis (strain Sheeba)</name>
    <dbReference type="NCBI Taxonomy" id="382638"/>
    <lineage>
        <taxon>Bacteria</taxon>
        <taxon>Pseudomonadati</taxon>
        <taxon>Campylobacterota</taxon>
        <taxon>Epsilonproteobacteria</taxon>
        <taxon>Campylobacterales</taxon>
        <taxon>Helicobacteraceae</taxon>
        <taxon>Helicobacter</taxon>
    </lineage>
</organism>
<evidence type="ECO:0000313" key="1">
    <source>
        <dbReference type="EMBL" id="CAJ99712.1"/>
    </source>
</evidence>
<sequence length="31" mass="3549">MIEVTARSEYSEYMNAMREQDANALVGIIKD</sequence>
<protein>
    <submittedName>
        <fullName evidence="1">Uncharacterized protein</fullName>
    </submittedName>
</protein>
<dbReference type="Proteomes" id="UP000000775">
    <property type="component" value="Chromosome"/>
</dbReference>
<dbReference type="AlphaFoldDB" id="Q17XB4"/>
<name>Q17XB4_HELAH</name>
<keyword evidence="2" id="KW-1185">Reference proteome</keyword>
<dbReference type="KEGG" id="hac:Hac_0936"/>
<accession>Q17XB4</accession>
<dbReference type="STRING" id="382638.Hac_0936"/>
<reference evidence="1 2" key="1">
    <citation type="journal article" date="2006" name="PLoS Genet.">
        <title>Who ate whom? Adaptive Helicobacter genomic changes that accompanied a host jump from early humans to large felines.</title>
        <authorList>
            <person name="Eppinger M."/>
            <person name="Baar C."/>
            <person name="Linz B."/>
            <person name="Raddatz G."/>
            <person name="Lanz C."/>
            <person name="Keller H."/>
            <person name="Morelli G."/>
            <person name="Gressmann H."/>
            <person name="Achtman M."/>
            <person name="Schuster S.C."/>
        </authorList>
    </citation>
    <scope>NUCLEOTIDE SEQUENCE [LARGE SCALE GENOMIC DNA]</scope>
    <source>
        <strain evidence="1 2">Sheeba</strain>
    </source>
</reference>